<evidence type="ECO:0008006" key="4">
    <source>
        <dbReference type="Google" id="ProtNLM"/>
    </source>
</evidence>
<feature type="transmembrane region" description="Helical" evidence="1">
    <location>
        <begin position="17"/>
        <end position="36"/>
    </location>
</feature>
<accession>A0A5C8J737</accession>
<sequence length="174" mass="19849">MASLPILFQEKQRFTQVWLWVVLLGVAAIFWVGFFYQLLSGNNFGRNPIVGVEAAVLFVLVGIGLPYFFYKMSLNTEVHPGQISIRFFPFHIKPVQIPLHLVRDYEKVTYNAIGEYGGWGIRWGFRGKAYNMSGNQGVQLHFYNRKPLLIGSQKPDELFEAISQAKNSKATTTE</sequence>
<dbReference type="AlphaFoldDB" id="A0A5C8J737"/>
<dbReference type="EMBL" id="VRTY01000095">
    <property type="protein sequence ID" value="TXK33238.1"/>
    <property type="molecule type" value="Genomic_DNA"/>
</dbReference>
<feature type="transmembrane region" description="Helical" evidence="1">
    <location>
        <begin position="48"/>
        <end position="70"/>
    </location>
</feature>
<evidence type="ECO:0000313" key="3">
    <source>
        <dbReference type="Proteomes" id="UP000321926"/>
    </source>
</evidence>
<organism evidence="2 3">
    <name type="scientific">Pontibacter qinzhouensis</name>
    <dbReference type="NCBI Taxonomy" id="2603253"/>
    <lineage>
        <taxon>Bacteria</taxon>
        <taxon>Pseudomonadati</taxon>
        <taxon>Bacteroidota</taxon>
        <taxon>Cytophagia</taxon>
        <taxon>Cytophagales</taxon>
        <taxon>Hymenobacteraceae</taxon>
        <taxon>Pontibacter</taxon>
    </lineage>
</organism>
<evidence type="ECO:0000256" key="1">
    <source>
        <dbReference type="SAM" id="Phobius"/>
    </source>
</evidence>
<keyword evidence="1" id="KW-0472">Membrane</keyword>
<dbReference type="Proteomes" id="UP000321926">
    <property type="component" value="Unassembled WGS sequence"/>
</dbReference>
<protein>
    <recommendedName>
        <fullName evidence="4">Bacterial Pleckstrin homology domain-containing protein</fullName>
    </recommendedName>
</protein>
<dbReference type="RefSeq" id="WP_147923414.1">
    <property type="nucleotide sequence ID" value="NZ_VRTY01000095.1"/>
</dbReference>
<keyword evidence="1" id="KW-0812">Transmembrane</keyword>
<proteinExistence type="predicted"/>
<keyword evidence="1" id="KW-1133">Transmembrane helix</keyword>
<name>A0A5C8J737_9BACT</name>
<dbReference type="InterPro" id="IPR046139">
    <property type="entry name" value="DUF6141"/>
</dbReference>
<keyword evidence="3" id="KW-1185">Reference proteome</keyword>
<comment type="caution">
    <text evidence="2">The sequence shown here is derived from an EMBL/GenBank/DDBJ whole genome shotgun (WGS) entry which is preliminary data.</text>
</comment>
<gene>
    <name evidence="2" type="ORF">FVR03_19315</name>
</gene>
<evidence type="ECO:0000313" key="2">
    <source>
        <dbReference type="EMBL" id="TXK33238.1"/>
    </source>
</evidence>
<dbReference type="Pfam" id="PF19638">
    <property type="entry name" value="DUF6141"/>
    <property type="match status" value="1"/>
</dbReference>
<dbReference type="OrthoDB" id="582675at2"/>
<reference evidence="2 3" key="1">
    <citation type="submission" date="2019-08" db="EMBL/GenBank/DDBJ databases">
        <authorList>
            <person name="Shi S."/>
        </authorList>
    </citation>
    <scope>NUCLEOTIDE SEQUENCE [LARGE SCALE GENOMIC DNA]</scope>
    <source>
        <strain evidence="2 3">GY10130</strain>
    </source>
</reference>